<feature type="region of interest" description="Disordered" evidence="1">
    <location>
        <begin position="1"/>
        <end position="33"/>
    </location>
</feature>
<proteinExistence type="predicted"/>
<dbReference type="Proteomes" id="UP000053555">
    <property type="component" value="Unassembled WGS sequence"/>
</dbReference>
<protein>
    <submittedName>
        <fullName evidence="2">Uncharacterized protein</fullName>
    </submittedName>
</protein>
<name>A0A0B2R7R7_GLYSO</name>
<evidence type="ECO:0000256" key="1">
    <source>
        <dbReference type="SAM" id="MobiDB-lite"/>
    </source>
</evidence>
<dbReference type="SMR" id="A0A0B2R7R7"/>
<gene>
    <name evidence="2" type="ORF">glysoja_029963</name>
</gene>
<dbReference type="AlphaFoldDB" id="A0A0B2R7R7"/>
<sequence>MLKRQQERVSRSLLKHQTEKRSQTHNVAERKRKKRVSLALRRCCCMMHQLLSPSSLCLRLPVRFECCCCVFQCW</sequence>
<organism evidence="2">
    <name type="scientific">Glycine soja</name>
    <name type="common">Wild soybean</name>
    <dbReference type="NCBI Taxonomy" id="3848"/>
    <lineage>
        <taxon>Eukaryota</taxon>
        <taxon>Viridiplantae</taxon>
        <taxon>Streptophyta</taxon>
        <taxon>Embryophyta</taxon>
        <taxon>Tracheophyta</taxon>
        <taxon>Spermatophyta</taxon>
        <taxon>Magnoliopsida</taxon>
        <taxon>eudicotyledons</taxon>
        <taxon>Gunneridae</taxon>
        <taxon>Pentapetalae</taxon>
        <taxon>rosids</taxon>
        <taxon>fabids</taxon>
        <taxon>Fabales</taxon>
        <taxon>Fabaceae</taxon>
        <taxon>Papilionoideae</taxon>
        <taxon>50 kb inversion clade</taxon>
        <taxon>NPAAA clade</taxon>
        <taxon>indigoferoid/millettioid clade</taxon>
        <taxon>Phaseoleae</taxon>
        <taxon>Glycine</taxon>
        <taxon>Glycine subgen. Soja</taxon>
    </lineage>
</organism>
<evidence type="ECO:0000313" key="2">
    <source>
        <dbReference type="EMBL" id="KHN30526.1"/>
    </source>
</evidence>
<reference evidence="2" key="1">
    <citation type="submission" date="2014-07" db="EMBL/GenBank/DDBJ databases">
        <title>Identification of a novel salt tolerance gene in wild soybean by whole-genome sequencing.</title>
        <authorList>
            <person name="Lam H.-M."/>
            <person name="Qi X."/>
            <person name="Li M.-W."/>
            <person name="Liu X."/>
            <person name="Xie M."/>
            <person name="Ni M."/>
            <person name="Xu X."/>
        </authorList>
    </citation>
    <scope>NUCLEOTIDE SEQUENCE [LARGE SCALE GENOMIC DNA]</scope>
    <source>
        <tissue evidence="2">Root</tissue>
    </source>
</reference>
<accession>A0A0B2R7R7</accession>
<dbReference type="EMBL" id="KN651590">
    <property type="protein sequence ID" value="KHN30526.1"/>
    <property type="molecule type" value="Genomic_DNA"/>
</dbReference>
<feature type="compositionally biased region" description="Basic and acidic residues" evidence="1">
    <location>
        <begin position="1"/>
        <end position="22"/>
    </location>
</feature>